<dbReference type="PROSITE" id="PS50177">
    <property type="entry name" value="NTF2_DOMAIN"/>
    <property type="match status" value="1"/>
</dbReference>
<dbReference type="GO" id="GO:0051028">
    <property type="term" value="P:mRNA transport"/>
    <property type="evidence" value="ECO:0007669"/>
    <property type="project" value="UniProtKB-UniRule"/>
</dbReference>
<dbReference type="InterPro" id="IPR032710">
    <property type="entry name" value="NTF2-like_dom_sf"/>
</dbReference>
<dbReference type="AlphaFoldDB" id="A0A9W9DM82"/>
<dbReference type="PANTHER" id="PTHR12612">
    <property type="entry name" value="NUCLEAR TRANSPORT FACTOR 2"/>
    <property type="match status" value="1"/>
</dbReference>
<dbReference type="GO" id="GO:0005737">
    <property type="term" value="C:cytoplasm"/>
    <property type="evidence" value="ECO:0007669"/>
    <property type="project" value="UniProtKB-SubCell"/>
</dbReference>
<feature type="domain" description="NTF2" evidence="3">
    <location>
        <begin position="7"/>
        <end position="127"/>
    </location>
</feature>
<evidence type="ECO:0000313" key="4">
    <source>
        <dbReference type="EMBL" id="KAJ4475781.1"/>
    </source>
</evidence>
<dbReference type="InterPro" id="IPR002075">
    <property type="entry name" value="NTF2_dom"/>
</dbReference>
<evidence type="ECO:0000256" key="1">
    <source>
        <dbReference type="ARBA" id="ARBA00022490"/>
    </source>
</evidence>
<dbReference type="InterPro" id="IPR045875">
    <property type="entry name" value="NTF2"/>
</dbReference>
<evidence type="ECO:0000256" key="2">
    <source>
        <dbReference type="RuleBase" id="RU369002"/>
    </source>
</evidence>
<comment type="subcellular location">
    <subcellularLocation>
        <location evidence="2">Cytoplasm</location>
    </subcellularLocation>
    <subcellularLocation>
        <location evidence="2">Nucleus</location>
    </subcellularLocation>
</comment>
<dbReference type="Gene3D" id="3.10.450.50">
    <property type="match status" value="1"/>
</dbReference>
<dbReference type="CDD" id="cd00780">
    <property type="entry name" value="NTF2"/>
    <property type="match status" value="1"/>
</dbReference>
<dbReference type="Proteomes" id="UP001150266">
    <property type="component" value="Unassembled WGS sequence"/>
</dbReference>
<keyword evidence="2" id="KW-0539">Nucleus</keyword>
<dbReference type="EMBL" id="JAOTPV010000014">
    <property type="protein sequence ID" value="KAJ4475781.1"/>
    <property type="molecule type" value="Genomic_DNA"/>
</dbReference>
<dbReference type="GO" id="GO:0006606">
    <property type="term" value="P:protein import into nucleus"/>
    <property type="evidence" value="ECO:0007669"/>
    <property type="project" value="UniProtKB-ARBA"/>
</dbReference>
<dbReference type="Pfam" id="PF02136">
    <property type="entry name" value="NTF2"/>
    <property type="match status" value="1"/>
</dbReference>
<evidence type="ECO:0000259" key="3">
    <source>
        <dbReference type="PROSITE" id="PS50177"/>
    </source>
</evidence>
<reference evidence="4" key="1">
    <citation type="submission" date="2022-08" db="EMBL/GenBank/DDBJ databases">
        <title>A Global Phylogenomic Analysis of the Shiitake Genus Lentinula.</title>
        <authorList>
            <consortium name="DOE Joint Genome Institute"/>
            <person name="Sierra-Patev S."/>
            <person name="Min B."/>
            <person name="Naranjo-Ortiz M."/>
            <person name="Looney B."/>
            <person name="Konkel Z."/>
            <person name="Slot J.C."/>
            <person name="Sakamoto Y."/>
            <person name="Steenwyk J.L."/>
            <person name="Rokas A."/>
            <person name="Carro J."/>
            <person name="Camarero S."/>
            <person name="Ferreira P."/>
            <person name="Molpeceres G."/>
            <person name="Ruiz-Duenas F.J."/>
            <person name="Serrano A."/>
            <person name="Henrissat B."/>
            <person name="Drula E."/>
            <person name="Hughes K.W."/>
            <person name="Mata J.L."/>
            <person name="Ishikawa N.K."/>
            <person name="Vargas-Isla R."/>
            <person name="Ushijima S."/>
            <person name="Smith C.A."/>
            <person name="Ahrendt S."/>
            <person name="Andreopoulos W."/>
            <person name="He G."/>
            <person name="Labutti K."/>
            <person name="Lipzen A."/>
            <person name="Ng V."/>
            <person name="Riley R."/>
            <person name="Sandor L."/>
            <person name="Barry K."/>
            <person name="Martinez A.T."/>
            <person name="Xiao Y."/>
            <person name="Gibbons J.G."/>
            <person name="Terashima K."/>
            <person name="Grigoriev I.V."/>
            <person name="Hibbett D.S."/>
        </authorList>
    </citation>
    <scope>NUCLEOTIDE SEQUENCE</scope>
    <source>
        <strain evidence="4">JLM2183</strain>
    </source>
</reference>
<accession>A0A9W9DM82</accession>
<comment type="function">
    <text evidence="2">Has a role in nuclear-cytoplasmic transport of proteins and mRNAs.</text>
</comment>
<dbReference type="SUPFAM" id="SSF54427">
    <property type="entry name" value="NTF2-like"/>
    <property type="match status" value="1"/>
</dbReference>
<proteinExistence type="predicted"/>
<keyword evidence="2" id="KW-0813">Transport</keyword>
<gene>
    <name evidence="4" type="ORF">J3R30DRAFT_3294654</name>
</gene>
<dbReference type="FunFam" id="3.10.450.50:FF:000005">
    <property type="entry name" value="Nuclear transport factor 2"/>
    <property type="match status" value="1"/>
</dbReference>
<dbReference type="OrthoDB" id="6507044at2759"/>
<dbReference type="InterPro" id="IPR018222">
    <property type="entry name" value="Nuclear_transport_factor_2_euk"/>
</dbReference>
<dbReference type="GO" id="GO:0005635">
    <property type="term" value="C:nuclear envelope"/>
    <property type="evidence" value="ECO:0007669"/>
    <property type="project" value="UniProtKB-ARBA"/>
</dbReference>
<protein>
    <recommendedName>
        <fullName evidence="2">NTF2-related export protein</fullName>
    </recommendedName>
</protein>
<comment type="caution">
    <text evidence="4">The sequence shown here is derived from an EMBL/GenBank/DDBJ whole genome shotgun (WGS) entry which is preliminary data.</text>
</comment>
<sequence>MAEINAIAQQFVQFYYSTFDSDRSNLSSLYRPGSMLTWEGTPIQSGTLIIEKLTSLPFSKVQHKVETLDAQPSSPTTPSIIVAVTGLLQARPLTILSPCPNPLQFSQTFHLIPDGGSYYVQNDVFRLNYGA</sequence>
<keyword evidence="5" id="KW-1185">Reference proteome</keyword>
<name>A0A9W9DM82_9AGAR</name>
<keyword evidence="1 2" id="KW-0963">Cytoplasm</keyword>
<keyword evidence="2" id="KW-0653">Protein transport</keyword>
<evidence type="ECO:0000313" key="5">
    <source>
        <dbReference type="Proteomes" id="UP001150266"/>
    </source>
</evidence>
<organism evidence="4 5">
    <name type="scientific">Lentinula aciculospora</name>
    <dbReference type="NCBI Taxonomy" id="153920"/>
    <lineage>
        <taxon>Eukaryota</taxon>
        <taxon>Fungi</taxon>
        <taxon>Dikarya</taxon>
        <taxon>Basidiomycota</taxon>
        <taxon>Agaricomycotina</taxon>
        <taxon>Agaricomycetes</taxon>
        <taxon>Agaricomycetidae</taxon>
        <taxon>Agaricales</taxon>
        <taxon>Marasmiineae</taxon>
        <taxon>Omphalotaceae</taxon>
        <taxon>Lentinula</taxon>
    </lineage>
</organism>